<dbReference type="FunFam" id="2.60.120.330:FF:000001">
    <property type="entry name" value="Protein SRG1"/>
    <property type="match status" value="1"/>
</dbReference>
<comment type="similarity">
    <text evidence="1 6">Belongs to the iron/ascorbate-dependent oxidoreductase family.</text>
</comment>
<evidence type="ECO:0000256" key="6">
    <source>
        <dbReference type="RuleBase" id="RU003682"/>
    </source>
</evidence>
<dbReference type="InterPro" id="IPR050295">
    <property type="entry name" value="Plant_2OG-oxidoreductases"/>
</dbReference>
<proteinExistence type="inferred from homology"/>
<evidence type="ECO:0000313" key="9">
    <source>
        <dbReference type="Proteomes" id="UP001159364"/>
    </source>
</evidence>
<dbReference type="GO" id="GO:0031418">
    <property type="term" value="F:L-ascorbic acid binding"/>
    <property type="evidence" value="ECO:0007669"/>
    <property type="project" value="UniProtKB-KW"/>
</dbReference>
<accession>A0AAV8TIG6</accession>
<organism evidence="8 9">
    <name type="scientific">Erythroxylum novogranatense</name>
    <dbReference type="NCBI Taxonomy" id="1862640"/>
    <lineage>
        <taxon>Eukaryota</taxon>
        <taxon>Viridiplantae</taxon>
        <taxon>Streptophyta</taxon>
        <taxon>Embryophyta</taxon>
        <taxon>Tracheophyta</taxon>
        <taxon>Spermatophyta</taxon>
        <taxon>Magnoliopsida</taxon>
        <taxon>eudicotyledons</taxon>
        <taxon>Gunneridae</taxon>
        <taxon>Pentapetalae</taxon>
        <taxon>rosids</taxon>
        <taxon>fabids</taxon>
        <taxon>Malpighiales</taxon>
        <taxon>Erythroxylaceae</taxon>
        <taxon>Erythroxylum</taxon>
    </lineage>
</organism>
<evidence type="ECO:0000256" key="1">
    <source>
        <dbReference type="ARBA" id="ARBA00008056"/>
    </source>
</evidence>
<dbReference type="GO" id="GO:0016491">
    <property type="term" value="F:oxidoreductase activity"/>
    <property type="evidence" value="ECO:0007669"/>
    <property type="project" value="UniProtKB-KW"/>
</dbReference>
<dbReference type="GO" id="GO:0046872">
    <property type="term" value="F:metal ion binding"/>
    <property type="evidence" value="ECO:0007669"/>
    <property type="project" value="UniProtKB-KW"/>
</dbReference>
<dbReference type="PANTHER" id="PTHR47991">
    <property type="entry name" value="OXOGLUTARATE/IRON-DEPENDENT DIOXYGENASE"/>
    <property type="match status" value="1"/>
</dbReference>
<dbReference type="Pfam" id="PF03171">
    <property type="entry name" value="2OG-FeII_Oxy"/>
    <property type="match status" value="1"/>
</dbReference>
<comment type="caution">
    <text evidence="8">The sequence shown here is derived from an EMBL/GenBank/DDBJ whole genome shotgun (WGS) entry which is preliminary data.</text>
</comment>
<keyword evidence="2 6" id="KW-0479">Metal-binding</keyword>
<keyword evidence="9" id="KW-1185">Reference proteome</keyword>
<protein>
    <recommendedName>
        <fullName evidence="7">Fe2OG dioxygenase domain-containing protein</fullName>
    </recommendedName>
</protein>
<keyword evidence="5 6" id="KW-0408">Iron</keyword>
<dbReference type="InterPro" id="IPR005123">
    <property type="entry name" value="Oxoglu/Fe-dep_dioxygenase_dom"/>
</dbReference>
<keyword evidence="3" id="KW-0847">Vitamin C</keyword>
<evidence type="ECO:0000256" key="5">
    <source>
        <dbReference type="ARBA" id="ARBA00023004"/>
    </source>
</evidence>
<name>A0AAV8TIG6_9ROSI</name>
<evidence type="ECO:0000256" key="4">
    <source>
        <dbReference type="ARBA" id="ARBA00023002"/>
    </source>
</evidence>
<dbReference type="Gene3D" id="2.60.120.330">
    <property type="entry name" value="B-lactam Antibiotic, Isopenicillin N Synthase, Chain"/>
    <property type="match status" value="1"/>
</dbReference>
<dbReference type="Pfam" id="PF14226">
    <property type="entry name" value="DIOX_N"/>
    <property type="match status" value="1"/>
</dbReference>
<evidence type="ECO:0000259" key="7">
    <source>
        <dbReference type="PROSITE" id="PS51471"/>
    </source>
</evidence>
<evidence type="ECO:0000313" key="8">
    <source>
        <dbReference type="EMBL" id="KAJ8766717.1"/>
    </source>
</evidence>
<keyword evidence="4 6" id="KW-0560">Oxidoreductase</keyword>
<gene>
    <name evidence="8" type="ORF">K2173_005328</name>
</gene>
<reference evidence="8 9" key="1">
    <citation type="submission" date="2021-09" db="EMBL/GenBank/DDBJ databases">
        <title>Genomic insights and catalytic innovation underlie evolution of tropane alkaloids biosynthesis.</title>
        <authorList>
            <person name="Wang Y.-J."/>
            <person name="Tian T."/>
            <person name="Huang J.-P."/>
            <person name="Huang S.-X."/>
        </authorList>
    </citation>
    <scope>NUCLEOTIDE SEQUENCE [LARGE SCALE GENOMIC DNA]</scope>
    <source>
        <strain evidence="8">KIB-2018</strain>
        <tissue evidence="8">Leaf</tissue>
    </source>
</reference>
<dbReference type="AlphaFoldDB" id="A0AAV8TIG6"/>
<dbReference type="InterPro" id="IPR044861">
    <property type="entry name" value="IPNS-like_FE2OG_OXY"/>
</dbReference>
<dbReference type="EMBL" id="JAIWQS010000004">
    <property type="protein sequence ID" value="KAJ8766717.1"/>
    <property type="molecule type" value="Genomic_DNA"/>
</dbReference>
<sequence>MTDSEAATPENLDSFLSLQDLLKYPMLSIPKPYLRPELQTPNTFDTTAVPVASIPTIDFNMLVSMESKELELEKLHIACKEWGFFQLVNHGVSSSLMDMMKHALEEFYDLPLEEKMKCQRKPDEAEGYGAVIRTGGKLDWDDRFFIQTNPLNRRNQRLFSELPSSLRNNLESYILEMQKLAMKLLGFIAVVLNIGLQEIKEMFDDGMQSVRMTCYPPCPQPELVVGLTPHSDATAITILNQINGVDGLQIKKDGAWIPITFLPDALVVNIGDILEIMSNGFYKSIEHKVTVNSQKERKTIAFFINPKFEAEVGPVTCLLNPTNPPKYRRIVMEQYVNGFFTQKLYGKSYLEFMKIKPEDQTTVLDGSHSGY</sequence>
<dbReference type="Proteomes" id="UP001159364">
    <property type="component" value="Linkage Group LG04"/>
</dbReference>
<evidence type="ECO:0000256" key="2">
    <source>
        <dbReference type="ARBA" id="ARBA00022723"/>
    </source>
</evidence>
<dbReference type="InterPro" id="IPR027443">
    <property type="entry name" value="IPNS-like_sf"/>
</dbReference>
<dbReference type="SUPFAM" id="SSF51197">
    <property type="entry name" value="Clavaminate synthase-like"/>
    <property type="match status" value="1"/>
</dbReference>
<feature type="domain" description="Fe2OG dioxygenase" evidence="7">
    <location>
        <begin position="206"/>
        <end position="306"/>
    </location>
</feature>
<dbReference type="PROSITE" id="PS51471">
    <property type="entry name" value="FE2OG_OXY"/>
    <property type="match status" value="1"/>
</dbReference>
<dbReference type="InterPro" id="IPR026992">
    <property type="entry name" value="DIOX_N"/>
</dbReference>
<evidence type="ECO:0000256" key="3">
    <source>
        <dbReference type="ARBA" id="ARBA00022896"/>
    </source>
</evidence>